<evidence type="ECO:0000259" key="8">
    <source>
        <dbReference type="Pfam" id="PF20684"/>
    </source>
</evidence>
<name>A0A1Y6LA40_ZYMTR</name>
<feature type="transmembrane region" description="Helical" evidence="7">
    <location>
        <begin position="164"/>
        <end position="191"/>
    </location>
</feature>
<dbReference type="Pfam" id="PF20684">
    <property type="entry name" value="Fung_rhodopsin"/>
    <property type="match status" value="1"/>
</dbReference>
<gene>
    <name evidence="9" type="ORF">ZT1A5_G2764</name>
</gene>
<evidence type="ECO:0000256" key="4">
    <source>
        <dbReference type="ARBA" id="ARBA00023136"/>
    </source>
</evidence>
<evidence type="ECO:0000256" key="3">
    <source>
        <dbReference type="ARBA" id="ARBA00022989"/>
    </source>
</evidence>
<feature type="compositionally biased region" description="Acidic residues" evidence="6">
    <location>
        <begin position="377"/>
        <end position="386"/>
    </location>
</feature>
<dbReference type="EMBL" id="LT882677">
    <property type="protein sequence ID" value="SMY21326.1"/>
    <property type="molecule type" value="Genomic_DNA"/>
</dbReference>
<feature type="transmembrane region" description="Helical" evidence="7">
    <location>
        <begin position="246"/>
        <end position="266"/>
    </location>
</feature>
<keyword evidence="4 7" id="KW-0472">Membrane</keyword>
<feature type="transmembrane region" description="Helical" evidence="7">
    <location>
        <begin position="203"/>
        <end position="226"/>
    </location>
</feature>
<dbReference type="AlphaFoldDB" id="A0A1Y6LA40"/>
<feature type="transmembrane region" description="Helical" evidence="7">
    <location>
        <begin position="12"/>
        <end position="30"/>
    </location>
</feature>
<keyword evidence="3 7" id="KW-1133">Transmembrane helix</keyword>
<feature type="compositionally biased region" description="Low complexity" evidence="6">
    <location>
        <begin position="411"/>
        <end position="420"/>
    </location>
</feature>
<feature type="region of interest" description="Disordered" evidence="6">
    <location>
        <begin position="285"/>
        <end position="307"/>
    </location>
</feature>
<proteinExistence type="inferred from homology"/>
<reference evidence="9 10" key="1">
    <citation type="submission" date="2016-10" db="EMBL/GenBank/DDBJ databases">
        <authorList>
            <person name="Varghese N."/>
        </authorList>
    </citation>
    <scope>NUCLEOTIDE SEQUENCE [LARGE SCALE GENOMIC DNA]</scope>
</reference>
<accession>A0A1Y6LA40</accession>
<feature type="domain" description="Rhodopsin" evidence="8">
    <location>
        <begin position="26"/>
        <end position="271"/>
    </location>
</feature>
<dbReference type="InterPro" id="IPR049326">
    <property type="entry name" value="Rhodopsin_dom_fungi"/>
</dbReference>
<feature type="compositionally biased region" description="Basic and acidic residues" evidence="6">
    <location>
        <begin position="389"/>
        <end position="403"/>
    </location>
</feature>
<feature type="transmembrane region" description="Helical" evidence="7">
    <location>
        <begin position="42"/>
        <end position="65"/>
    </location>
</feature>
<comment type="similarity">
    <text evidence="5">Belongs to the SAT4 family.</text>
</comment>
<evidence type="ECO:0000313" key="9">
    <source>
        <dbReference type="EMBL" id="SMY21326.1"/>
    </source>
</evidence>
<keyword evidence="2 7" id="KW-0812">Transmembrane</keyword>
<evidence type="ECO:0000256" key="5">
    <source>
        <dbReference type="ARBA" id="ARBA00038359"/>
    </source>
</evidence>
<comment type="subcellular location">
    <subcellularLocation>
        <location evidence="1">Membrane</location>
        <topology evidence="1">Multi-pass membrane protein</topology>
    </subcellularLocation>
</comment>
<protein>
    <recommendedName>
        <fullName evidence="8">Rhodopsin domain-containing protein</fullName>
    </recommendedName>
</protein>
<dbReference type="PANTHER" id="PTHR33048:SF96">
    <property type="entry name" value="INTEGRAL MEMBRANE PROTEIN"/>
    <property type="match status" value="1"/>
</dbReference>
<feature type="transmembrane region" description="Helical" evidence="7">
    <location>
        <begin position="85"/>
        <end position="109"/>
    </location>
</feature>
<evidence type="ECO:0000256" key="1">
    <source>
        <dbReference type="ARBA" id="ARBA00004141"/>
    </source>
</evidence>
<evidence type="ECO:0000256" key="6">
    <source>
        <dbReference type="SAM" id="MobiDB-lite"/>
    </source>
</evidence>
<dbReference type="InterPro" id="IPR052337">
    <property type="entry name" value="SAT4-like"/>
</dbReference>
<evidence type="ECO:0000256" key="7">
    <source>
        <dbReference type="SAM" id="Phobius"/>
    </source>
</evidence>
<evidence type="ECO:0000256" key="2">
    <source>
        <dbReference type="ARBA" id="ARBA00022692"/>
    </source>
</evidence>
<feature type="compositionally biased region" description="Basic residues" evidence="6">
    <location>
        <begin position="297"/>
        <end position="307"/>
    </location>
</feature>
<organism evidence="9 10">
    <name type="scientific">Zymoseptoria tritici ST99CH_1A5</name>
    <dbReference type="NCBI Taxonomy" id="1276529"/>
    <lineage>
        <taxon>Eukaryota</taxon>
        <taxon>Fungi</taxon>
        <taxon>Dikarya</taxon>
        <taxon>Ascomycota</taxon>
        <taxon>Pezizomycotina</taxon>
        <taxon>Dothideomycetes</taxon>
        <taxon>Dothideomycetidae</taxon>
        <taxon>Mycosphaerellales</taxon>
        <taxon>Mycosphaerellaceae</taxon>
        <taxon>Zymoseptoria</taxon>
    </lineage>
</organism>
<dbReference type="PANTHER" id="PTHR33048">
    <property type="entry name" value="PTH11-LIKE INTEGRAL MEMBRANE PROTEIN (AFU_ORTHOLOGUE AFUA_5G11245)"/>
    <property type="match status" value="1"/>
</dbReference>
<feature type="compositionally biased region" description="Basic and acidic residues" evidence="6">
    <location>
        <begin position="285"/>
        <end position="296"/>
    </location>
</feature>
<feature type="transmembrane region" description="Helical" evidence="7">
    <location>
        <begin position="116"/>
        <end position="144"/>
    </location>
</feature>
<dbReference type="Proteomes" id="UP000215453">
    <property type="component" value="Chromosome 2"/>
</dbReference>
<dbReference type="GO" id="GO:0016020">
    <property type="term" value="C:membrane"/>
    <property type="evidence" value="ECO:0007669"/>
    <property type="project" value="UniProtKB-SubCell"/>
</dbReference>
<feature type="region of interest" description="Disordered" evidence="6">
    <location>
        <begin position="375"/>
        <end position="420"/>
    </location>
</feature>
<sequence length="420" mass="47080">MYSTGRRATLAVNITFFALTWITVSLRVLVRAGMLRAFGSDDWTMLITQLLFTAYLIVQLGGVYYGTGEHLSDLISWRAERALQYWYFCEIFYVLSTCLLKISVSLFLLRVATHRLHIFIIHTIMVISALLGFTFFFVLIFQCYPVSDWWSLDPLQKHCINPTVVIGLTYAVSGLNVIADWTLGILPIFVVRGLDMSKRQKRLVAGILSFAAVGSTATIVRLPYIGSLKESFLGSNGNFLYNTVGVAIWTTVEVGIGISAGCLATLRPLIRLAFSRFGITSSSNHARELSTRERRSQRTSHHSRRMQVGRDADGDFVLVDPGRGRTVTTITGGRDESPELELVVDGKGRVRSGEDVEAWAVGRGRKSLGGVRVGVKEEEEEEEEGYGYEGREREVYEMGERSRSRSRGRRVSVWSIPSRH</sequence>
<evidence type="ECO:0000313" key="10">
    <source>
        <dbReference type="Proteomes" id="UP000215453"/>
    </source>
</evidence>